<dbReference type="GO" id="GO:0005886">
    <property type="term" value="C:plasma membrane"/>
    <property type="evidence" value="ECO:0007669"/>
    <property type="project" value="UniProtKB-SubCell"/>
</dbReference>
<dbReference type="InterPro" id="IPR011701">
    <property type="entry name" value="MFS"/>
</dbReference>
<feature type="transmembrane region" description="Helical" evidence="6">
    <location>
        <begin position="79"/>
        <end position="98"/>
    </location>
</feature>
<proteinExistence type="predicted"/>
<evidence type="ECO:0000256" key="3">
    <source>
        <dbReference type="ARBA" id="ARBA00022692"/>
    </source>
</evidence>
<dbReference type="PANTHER" id="PTHR23513">
    <property type="entry name" value="INTEGRAL MEMBRANE EFFLUX PROTEIN-RELATED"/>
    <property type="match status" value="1"/>
</dbReference>
<feature type="transmembrane region" description="Helical" evidence="6">
    <location>
        <begin position="146"/>
        <end position="167"/>
    </location>
</feature>
<feature type="transmembrane region" description="Helical" evidence="6">
    <location>
        <begin position="264"/>
        <end position="284"/>
    </location>
</feature>
<comment type="subcellular location">
    <subcellularLocation>
        <location evidence="1">Cell membrane</location>
        <topology evidence="1">Multi-pass membrane protein</topology>
    </subcellularLocation>
</comment>
<feature type="transmembrane region" description="Helical" evidence="6">
    <location>
        <begin position="104"/>
        <end position="125"/>
    </location>
</feature>
<dbReference type="RefSeq" id="WP_203691768.1">
    <property type="nucleotide sequence ID" value="NZ_BAAALC010000021.1"/>
</dbReference>
<keyword evidence="3 6" id="KW-0812">Transmembrane</keyword>
<feature type="transmembrane region" description="Helical" evidence="6">
    <location>
        <begin position="319"/>
        <end position="342"/>
    </location>
</feature>
<evidence type="ECO:0000259" key="7">
    <source>
        <dbReference type="PROSITE" id="PS50850"/>
    </source>
</evidence>
<dbReference type="SUPFAM" id="SSF103473">
    <property type="entry name" value="MFS general substrate transporter"/>
    <property type="match status" value="1"/>
</dbReference>
<evidence type="ECO:0000256" key="4">
    <source>
        <dbReference type="ARBA" id="ARBA00022989"/>
    </source>
</evidence>
<name>A0A8J3KUI8_9ACTN</name>
<keyword evidence="4 6" id="KW-1133">Transmembrane helix</keyword>
<reference evidence="8 9" key="1">
    <citation type="submission" date="2021-01" db="EMBL/GenBank/DDBJ databases">
        <title>Whole genome shotgun sequence of Catellatospora coxensis NBRC 107359.</title>
        <authorList>
            <person name="Komaki H."/>
            <person name="Tamura T."/>
        </authorList>
    </citation>
    <scope>NUCLEOTIDE SEQUENCE [LARGE SCALE GENOMIC DNA]</scope>
    <source>
        <strain evidence="8 9">NBRC 107359</strain>
    </source>
</reference>
<dbReference type="GO" id="GO:0022857">
    <property type="term" value="F:transmembrane transporter activity"/>
    <property type="evidence" value="ECO:0007669"/>
    <property type="project" value="InterPro"/>
</dbReference>
<dbReference type="InterPro" id="IPR036259">
    <property type="entry name" value="MFS_trans_sf"/>
</dbReference>
<dbReference type="PROSITE" id="PS50850">
    <property type="entry name" value="MFS"/>
    <property type="match status" value="1"/>
</dbReference>
<evidence type="ECO:0000256" key="2">
    <source>
        <dbReference type="ARBA" id="ARBA00022475"/>
    </source>
</evidence>
<accession>A0A8J3KUI8</accession>
<feature type="transmembrane region" description="Helical" evidence="6">
    <location>
        <begin position="230"/>
        <end position="252"/>
    </location>
</feature>
<keyword evidence="9" id="KW-1185">Reference proteome</keyword>
<feature type="transmembrane region" description="Helical" evidence="6">
    <location>
        <begin position="382"/>
        <end position="402"/>
    </location>
</feature>
<evidence type="ECO:0000313" key="9">
    <source>
        <dbReference type="Proteomes" id="UP000630887"/>
    </source>
</evidence>
<gene>
    <name evidence="8" type="ORF">Cco03nite_21440</name>
</gene>
<comment type="caution">
    <text evidence="8">The sequence shown here is derived from an EMBL/GenBank/DDBJ whole genome shotgun (WGS) entry which is preliminary data.</text>
</comment>
<dbReference type="InterPro" id="IPR020846">
    <property type="entry name" value="MFS_dom"/>
</dbReference>
<feature type="transmembrane region" description="Helical" evidence="6">
    <location>
        <begin position="354"/>
        <end position="376"/>
    </location>
</feature>
<feature type="transmembrane region" description="Helical" evidence="6">
    <location>
        <begin position="15"/>
        <end position="36"/>
    </location>
</feature>
<dbReference type="AlphaFoldDB" id="A0A8J3KUI8"/>
<organism evidence="8 9">
    <name type="scientific">Catellatospora coxensis</name>
    <dbReference type="NCBI Taxonomy" id="310354"/>
    <lineage>
        <taxon>Bacteria</taxon>
        <taxon>Bacillati</taxon>
        <taxon>Actinomycetota</taxon>
        <taxon>Actinomycetes</taxon>
        <taxon>Micromonosporales</taxon>
        <taxon>Micromonosporaceae</taxon>
        <taxon>Catellatospora</taxon>
    </lineage>
</organism>
<dbReference type="Pfam" id="PF07690">
    <property type="entry name" value="MFS_1"/>
    <property type="match status" value="1"/>
</dbReference>
<dbReference type="EMBL" id="BONI01000014">
    <property type="protein sequence ID" value="GIG05444.1"/>
    <property type="molecule type" value="Genomic_DNA"/>
</dbReference>
<evidence type="ECO:0000256" key="1">
    <source>
        <dbReference type="ARBA" id="ARBA00004651"/>
    </source>
</evidence>
<feature type="transmembrane region" description="Helical" evidence="6">
    <location>
        <begin position="48"/>
        <end position="72"/>
    </location>
</feature>
<dbReference type="Gene3D" id="1.20.1250.20">
    <property type="entry name" value="MFS general substrate transporter like domains"/>
    <property type="match status" value="1"/>
</dbReference>
<keyword evidence="2" id="KW-1003">Cell membrane</keyword>
<keyword evidence="5 6" id="KW-0472">Membrane</keyword>
<protein>
    <submittedName>
        <fullName evidence="8">Tetracycline efflux MFS transporter Tet(V)</fullName>
    </submittedName>
</protein>
<feature type="domain" description="Major facilitator superfamily (MFS) profile" evidence="7">
    <location>
        <begin position="1"/>
        <end position="204"/>
    </location>
</feature>
<evidence type="ECO:0000256" key="5">
    <source>
        <dbReference type="ARBA" id="ARBA00023136"/>
    </source>
</evidence>
<dbReference type="Proteomes" id="UP000630887">
    <property type="component" value="Unassembled WGS sequence"/>
</dbReference>
<dbReference type="CDD" id="cd06173">
    <property type="entry name" value="MFS_MefA_like"/>
    <property type="match status" value="1"/>
</dbReference>
<dbReference type="PANTHER" id="PTHR23513:SF11">
    <property type="entry name" value="STAPHYLOFERRIN A TRANSPORTER"/>
    <property type="match status" value="1"/>
</dbReference>
<feature type="transmembrane region" description="Helical" evidence="6">
    <location>
        <begin position="173"/>
        <end position="193"/>
    </location>
</feature>
<evidence type="ECO:0000313" key="8">
    <source>
        <dbReference type="EMBL" id="GIG05444.1"/>
    </source>
</evidence>
<feature type="transmembrane region" description="Helical" evidence="6">
    <location>
        <begin position="296"/>
        <end position="313"/>
    </location>
</feature>
<sequence length="444" mass="46304">MIDQDARHALRHRNFSLFLLAQTISFLGNGVFLVALPLEVLRLTDDPFIVAMAVGADTLVTVVFMLIGGAFVDRLSRRFVMITTNVICGLAIGLVSVMNAVGQAHVWALVGVAFVFGLADAFFLPASTAIMRELLPANLMVAGNSLVTLGRTATLFVAGPVLGGVIVVAIGPAWAFGLDALSFLIGAAGLLAMRGVTRTAPEAGSEADGATSVREEIRIGLAYSRYRPWLWWNMMAVGVASFVGFIPLALLAPLLLRDVLHAGPVAYGINVAVSGIGGVAAALLKKSRDPKLRVPAVWIGFGASGLAVVLLAVSPNIVVATVAGVAYLFGVSYGNINWFALIQEQVPTSLQGRVSSLDWMISLLPGPFGLAVAAMAVDAVGVRWTMAASGILMVLAGSVALHHKVRDYTYVRGGAQAETETETDVEVESAGAQKAAAVASANLG</sequence>
<evidence type="ECO:0000256" key="6">
    <source>
        <dbReference type="SAM" id="Phobius"/>
    </source>
</evidence>